<dbReference type="PROSITE" id="PS50879">
    <property type="entry name" value="RNASE_H_1"/>
    <property type="match status" value="1"/>
</dbReference>
<feature type="domain" description="RNase H type-1" evidence="12">
    <location>
        <begin position="179"/>
        <end position="328"/>
    </location>
</feature>
<dbReference type="Gene3D" id="3.30.420.10">
    <property type="entry name" value="Ribonuclease H-like superfamily/Ribonuclease H"/>
    <property type="match status" value="1"/>
</dbReference>
<dbReference type="FunFam" id="3.40.970.10:FF:000001">
    <property type="entry name" value="Ribonuclease H1"/>
    <property type="match status" value="2"/>
</dbReference>
<dbReference type="InterPro" id="IPR037056">
    <property type="entry name" value="RNase_H1_N_sf"/>
</dbReference>
<keyword evidence="9 10" id="KW-0460">Magnesium</keyword>
<evidence type="ECO:0000256" key="5">
    <source>
        <dbReference type="ARBA" id="ARBA00022722"/>
    </source>
</evidence>
<evidence type="ECO:0000256" key="6">
    <source>
        <dbReference type="ARBA" id="ARBA00022723"/>
    </source>
</evidence>
<name>A0AAX6MSU6_9PEZI</name>
<comment type="function">
    <text evidence="10">Endonuclease that specifically degrades the RNA of RNA-DNA hybrids.</text>
</comment>
<dbReference type="InterPro" id="IPR009027">
    <property type="entry name" value="Ribosomal_bL9/RNase_H1_N"/>
</dbReference>
<dbReference type="PANTHER" id="PTHR10642:SF26">
    <property type="entry name" value="RIBONUCLEASE H1"/>
    <property type="match status" value="1"/>
</dbReference>
<dbReference type="EMBL" id="JBANMG010000003">
    <property type="protein sequence ID" value="KAK6955574.1"/>
    <property type="molecule type" value="Genomic_DNA"/>
</dbReference>
<accession>A0AAX6MSU6</accession>
<evidence type="ECO:0000256" key="8">
    <source>
        <dbReference type="ARBA" id="ARBA00022801"/>
    </source>
</evidence>
<feature type="region of interest" description="Disordered" evidence="11">
    <location>
        <begin position="1"/>
        <end position="35"/>
    </location>
</feature>
<evidence type="ECO:0000313" key="14">
    <source>
        <dbReference type="Proteomes" id="UP001369815"/>
    </source>
</evidence>
<dbReference type="InterPro" id="IPR036397">
    <property type="entry name" value="RNaseH_sf"/>
</dbReference>
<evidence type="ECO:0000313" key="13">
    <source>
        <dbReference type="EMBL" id="KAK6955574.1"/>
    </source>
</evidence>
<keyword evidence="7 10" id="KW-0255">Endonuclease</keyword>
<evidence type="ECO:0000256" key="4">
    <source>
        <dbReference type="ARBA" id="ARBA00012180"/>
    </source>
</evidence>
<keyword evidence="5 10" id="KW-0540">Nuclease</keyword>
<feature type="region of interest" description="Disordered" evidence="11">
    <location>
        <begin position="153"/>
        <end position="180"/>
    </location>
</feature>
<keyword evidence="6 10" id="KW-0479">Metal-binding</keyword>
<dbReference type="InterPro" id="IPR012337">
    <property type="entry name" value="RNaseH-like_sf"/>
</dbReference>
<dbReference type="InterPro" id="IPR011320">
    <property type="entry name" value="RNase_H1_N"/>
</dbReference>
<dbReference type="SUPFAM" id="SSF55658">
    <property type="entry name" value="L9 N-domain-like"/>
    <property type="match status" value="2"/>
</dbReference>
<evidence type="ECO:0000256" key="3">
    <source>
        <dbReference type="ARBA" id="ARBA00005300"/>
    </source>
</evidence>
<comment type="cofactor">
    <cofactor evidence="2 10">
        <name>Mg(2+)</name>
        <dbReference type="ChEBI" id="CHEBI:18420"/>
    </cofactor>
</comment>
<evidence type="ECO:0000256" key="2">
    <source>
        <dbReference type="ARBA" id="ARBA00001946"/>
    </source>
</evidence>
<dbReference type="Gene3D" id="3.40.970.10">
    <property type="entry name" value="Ribonuclease H1, N-terminal domain"/>
    <property type="match status" value="2"/>
</dbReference>
<dbReference type="GO" id="GO:0003676">
    <property type="term" value="F:nucleic acid binding"/>
    <property type="evidence" value="ECO:0007669"/>
    <property type="project" value="UniProtKB-UniRule"/>
</dbReference>
<dbReference type="GO" id="GO:0000287">
    <property type="term" value="F:magnesium ion binding"/>
    <property type="evidence" value="ECO:0007669"/>
    <property type="project" value="UniProtKB-UniRule"/>
</dbReference>
<keyword evidence="14" id="KW-1185">Reference proteome</keyword>
<dbReference type="CDD" id="cd09280">
    <property type="entry name" value="RNase_HI_eukaryote_like"/>
    <property type="match status" value="1"/>
</dbReference>
<comment type="catalytic activity">
    <reaction evidence="1 10">
        <text>Endonucleolytic cleavage to 5'-phosphomonoester.</text>
        <dbReference type="EC" id="3.1.26.4"/>
    </reaction>
</comment>
<dbReference type="InterPro" id="IPR017067">
    <property type="entry name" value="RNase_H1_euk"/>
</dbReference>
<dbReference type="Pfam" id="PF00075">
    <property type="entry name" value="RNase_H"/>
    <property type="match status" value="1"/>
</dbReference>
<evidence type="ECO:0000259" key="12">
    <source>
        <dbReference type="PROSITE" id="PS50879"/>
    </source>
</evidence>
<evidence type="ECO:0000256" key="10">
    <source>
        <dbReference type="PIRNR" id="PIRNR036852"/>
    </source>
</evidence>
<gene>
    <name evidence="13" type="ORF">Daesc_003214</name>
</gene>
<dbReference type="GO" id="GO:0004523">
    <property type="term" value="F:RNA-DNA hybrid ribonuclease activity"/>
    <property type="evidence" value="ECO:0007669"/>
    <property type="project" value="UniProtKB-UniRule"/>
</dbReference>
<reference evidence="13 14" key="1">
    <citation type="journal article" date="2024" name="Front Chem Biol">
        <title>Unveiling the potential of Daldinia eschscholtzii MFLUCC 19-0629 through bioactivity and bioinformatics studies for enhanced sustainable agriculture production.</title>
        <authorList>
            <person name="Brooks S."/>
            <person name="Weaver J.A."/>
            <person name="Klomchit A."/>
            <person name="Alharthi S.A."/>
            <person name="Onlamun T."/>
            <person name="Nurani R."/>
            <person name="Vong T.K."/>
            <person name="Alberti F."/>
            <person name="Greco C."/>
        </authorList>
    </citation>
    <scope>NUCLEOTIDE SEQUENCE [LARGE SCALE GENOMIC DNA]</scope>
    <source>
        <strain evidence="13">MFLUCC 19-0629</strain>
    </source>
</reference>
<evidence type="ECO:0000256" key="9">
    <source>
        <dbReference type="ARBA" id="ARBA00022842"/>
    </source>
</evidence>
<dbReference type="PIRSF" id="PIRSF036852">
    <property type="entry name" value="Ribonuclease_H1_euk"/>
    <property type="match status" value="1"/>
</dbReference>
<keyword evidence="8 10" id="KW-0378">Hydrolase</keyword>
<proteinExistence type="inferred from homology"/>
<dbReference type="FunFam" id="3.30.420.10:FF:000090">
    <property type="entry name" value="Ribonuclease H"/>
    <property type="match status" value="1"/>
</dbReference>
<comment type="similarity">
    <text evidence="3 10">Belongs to the RNase H family.</text>
</comment>
<dbReference type="InterPro" id="IPR050092">
    <property type="entry name" value="RNase_H"/>
</dbReference>
<dbReference type="InterPro" id="IPR002156">
    <property type="entry name" value="RNaseH_domain"/>
</dbReference>
<protein>
    <recommendedName>
        <fullName evidence="4 10">Ribonuclease H</fullName>
        <shortName evidence="10">RNase H</shortName>
        <ecNumber evidence="4 10">3.1.26.4</ecNumber>
    </recommendedName>
</protein>
<dbReference type="Pfam" id="PF01693">
    <property type="entry name" value="Cauli_VI"/>
    <property type="match status" value="2"/>
</dbReference>
<comment type="caution">
    <text evidence="13">The sequence shown here is derived from an EMBL/GenBank/DDBJ whole genome shotgun (WGS) entry which is preliminary data.</text>
</comment>
<dbReference type="EC" id="3.1.26.4" evidence="4 10"/>
<evidence type="ECO:0000256" key="11">
    <source>
        <dbReference type="SAM" id="MobiDB-lite"/>
    </source>
</evidence>
<dbReference type="PANTHER" id="PTHR10642">
    <property type="entry name" value="RIBONUCLEASE H1"/>
    <property type="match status" value="1"/>
</dbReference>
<dbReference type="Proteomes" id="UP001369815">
    <property type="component" value="Unassembled WGS sequence"/>
</dbReference>
<dbReference type="AlphaFoldDB" id="A0AAX6MSU6"/>
<dbReference type="GO" id="GO:0043137">
    <property type="term" value="P:DNA replication, removal of RNA primer"/>
    <property type="evidence" value="ECO:0007669"/>
    <property type="project" value="TreeGrafter"/>
</dbReference>
<dbReference type="SUPFAM" id="SSF53098">
    <property type="entry name" value="Ribonuclease H-like"/>
    <property type="match status" value="1"/>
</dbReference>
<feature type="compositionally biased region" description="Polar residues" evidence="11">
    <location>
        <begin position="11"/>
        <end position="25"/>
    </location>
</feature>
<organism evidence="13 14">
    <name type="scientific">Daldinia eschscholtzii</name>
    <dbReference type="NCBI Taxonomy" id="292717"/>
    <lineage>
        <taxon>Eukaryota</taxon>
        <taxon>Fungi</taxon>
        <taxon>Dikarya</taxon>
        <taxon>Ascomycota</taxon>
        <taxon>Pezizomycotina</taxon>
        <taxon>Sordariomycetes</taxon>
        <taxon>Xylariomycetidae</taxon>
        <taxon>Xylariales</taxon>
        <taxon>Hypoxylaceae</taxon>
        <taxon>Daldinia</taxon>
    </lineage>
</organism>
<sequence>MPLSSAKKGQASKSTSQPAISTPAKTSRKRKMDADSQKYYAVRAGVKPGVYLTWAECQEQTAGFRGASYKSFLSREDAEAYVAGKKTSAAAPGEERFYAVAVGREPGVYTDWDTASLAIKGWKGPKYKRFDTREGAIEYIRTHGNEAAQEALLKDEGAEPSSKKRKKTVGGDAGKGEDEKDIQHVYTDGSSLANGRAGAAAGVGVFFGPGDKRNISERLQGEIQTNQRAELTAILRALETVPIDQKIRIFSDSKYSISCATEWYANWQKNGWKTKDGPVKNKDLVEAIRAKIDERTEAGTKTYFQWVKGHAADAGNVAADQLAVNGARQLI</sequence>
<evidence type="ECO:0000256" key="7">
    <source>
        <dbReference type="ARBA" id="ARBA00022759"/>
    </source>
</evidence>
<evidence type="ECO:0000256" key="1">
    <source>
        <dbReference type="ARBA" id="ARBA00000077"/>
    </source>
</evidence>